<evidence type="ECO:0000313" key="2">
    <source>
        <dbReference type="EMBL" id="QNN99954.1"/>
    </source>
</evidence>
<organism evidence="2 3">
    <name type="scientific">Pseudomonas phage phiPsa267</name>
    <dbReference type="NCBI Taxonomy" id="1460361"/>
    <lineage>
        <taxon>Viruses</taxon>
        <taxon>Duplodnaviria</taxon>
        <taxon>Heunggongvirae</taxon>
        <taxon>Uroviricota</taxon>
        <taxon>Caudoviricetes</taxon>
        <taxon>Vandenendeviridae</taxon>
        <taxon>Gorskivirinae</taxon>
        <taxon>Otagovirus</taxon>
        <taxon>Otagovirus psa267</taxon>
    </lineage>
</organism>
<evidence type="ECO:0000256" key="1">
    <source>
        <dbReference type="SAM" id="MobiDB-lite"/>
    </source>
</evidence>
<reference evidence="2 3" key="1">
    <citation type="submission" date="2020-06" db="EMBL/GenBank/DDBJ databases">
        <title>Characterization of Pseudomonas phiPsa374-like phages.</title>
        <authorList>
            <person name="Warring S."/>
            <person name="Malone L.M."/>
            <person name="Easingwood R.A."/>
            <person name="Rigano L."/>
            <person name="Frampton R.A."/>
            <person name="Lopez Acedo E."/>
            <person name="Templeton M.D."/>
            <person name="Kleffmann T."/>
            <person name="Bostina M."/>
            <person name="Fineran P.C."/>
        </authorList>
    </citation>
    <scope>NUCLEOTIDE SEQUENCE [LARGE SCALE GENOMIC DNA]</scope>
</reference>
<feature type="compositionally biased region" description="Low complexity" evidence="1">
    <location>
        <begin position="84"/>
        <end position="95"/>
    </location>
</feature>
<feature type="compositionally biased region" description="Polar residues" evidence="1">
    <location>
        <begin position="96"/>
        <end position="107"/>
    </location>
</feature>
<gene>
    <name evidence="2" type="ORF">phiPsa267_109</name>
</gene>
<evidence type="ECO:0000313" key="3">
    <source>
        <dbReference type="Proteomes" id="UP000516074"/>
    </source>
</evidence>
<proteinExistence type="predicted"/>
<protein>
    <submittedName>
        <fullName evidence="2">Uncharacterized protein</fullName>
    </submittedName>
</protein>
<accession>A0A7G9V0Z9</accession>
<feature type="region of interest" description="Disordered" evidence="1">
    <location>
        <begin position="60"/>
        <end position="107"/>
    </location>
</feature>
<sequence>MASIPTLNGNTIMIPFPTINAAWDFCVSAGLTQFAVRELPDGFSLATPITASLEDKIPGILHGARARAKPQDKPKPPTGGGDGTPPSGGTPGSTSVWQQTFTEARAA</sequence>
<name>A0A7G9V0Z9_9CAUD</name>
<keyword evidence="3" id="KW-1185">Reference proteome</keyword>
<dbReference type="EMBL" id="MT670417">
    <property type="protein sequence ID" value="QNN99954.1"/>
    <property type="molecule type" value="Genomic_DNA"/>
</dbReference>
<dbReference type="Proteomes" id="UP000516074">
    <property type="component" value="Segment"/>
</dbReference>